<organism evidence="1 2">
    <name type="scientific">Ixodes persulcatus</name>
    <name type="common">Taiga tick</name>
    <dbReference type="NCBI Taxonomy" id="34615"/>
    <lineage>
        <taxon>Eukaryota</taxon>
        <taxon>Metazoa</taxon>
        <taxon>Ecdysozoa</taxon>
        <taxon>Arthropoda</taxon>
        <taxon>Chelicerata</taxon>
        <taxon>Arachnida</taxon>
        <taxon>Acari</taxon>
        <taxon>Parasitiformes</taxon>
        <taxon>Ixodida</taxon>
        <taxon>Ixodoidea</taxon>
        <taxon>Ixodidae</taxon>
        <taxon>Ixodinae</taxon>
        <taxon>Ixodes</taxon>
    </lineage>
</organism>
<sequence length="155" mass="17390">YLDDTKHQSNHFPSRETGLVMTTTSNLECVKYLLEVAQACTAEEVFTWPDRIPLWLARSAGGDDYRTDAWGILSGLGKVLTTGIISEDSNVIDSTSHESSFRSKWIEHQGKGGLSEPSSELVRVPYALKRCIEVILDKQRLRRKPLQEAIDNTVP</sequence>
<comment type="caution">
    <text evidence="1">The sequence shown here is derived from an EMBL/GenBank/DDBJ whole genome shotgun (WGS) entry which is preliminary data.</text>
</comment>
<accession>A0AC60Q430</accession>
<reference evidence="1 2" key="1">
    <citation type="journal article" date="2020" name="Cell">
        <title>Large-Scale Comparative Analyses of Tick Genomes Elucidate Their Genetic Diversity and Vector Capacities.</title>
        <authorList>
            <consortium name="Tick Genome and Microbiome Consortium (TIGMIC)"/>
            <person name="Jia N."/>
            <person name="Wang J."/>
            <person name="Shi W."/>
            <person name="Du L."/>
            <person name="Sun Y."/>
            <person name="Zhan W."/>
            <person name="Jiang J.F."/>
            <person name="Wang Q."/>
            <person name="Zhang B."/>
            <person name="Ji P."/>
            <person name="Bell-Sakyi L."/>
            <person name="Cui X.M."/>
            <person name="Yuan T.T."/>
            <person name="Jiang B.G."/>
            <person name="Yang W.F."/>
            <person name="Lam T.T."/>
            <person name="Chang Q.C."/>
            <person name="Ding S.J."/>
            <person name="Wang X.J."/>
            <person name="Zhu J.G."/>
            <person name="Ruan X.D."/>
            <person name="Zhao L."/>
            <person name="Wei J.T."/>
            <person name="Ye R.Z."/>
            <person name="Que T.C."/>
            <person name="Du C.H."/>
            <person name="Zhou Y.H."/>
            <person name="Cheng J.X."/>
            <person name="Dai P.F."/>
            <person name="Guo W.B."/>
            <person name="Han X.H."/>
            <person name="Huang E.J."/>
            <person name="Li L.F."/>
            <person name="Wei W."/>
            <person name="Gao Y.C."/>
            <person name="Liu J.Z."/>
            <person name="Shao H.Z."/>
            <person name="Wang X."/>
            <person name="Wang C.C."/>
            <person name="Yang T.C."/>
            <person name="Huo Q.B."/>
            <person name="Li W."/>
            <person name="Chen H.Y."/>
            <person name="Chen S.E."/>
            <person name="Zhou L.G."/>
            <person name="Ni X.B."/>
            <person name="Tian J.H."/>
            <person name="Sheng Y."/>
            <person name="Liu T."/>
            <person name="Pan Y.S."/>
            <person name="Xia L.Y."/>
            <person name="Li J."/>
            <person name="Zhao F."/>
            <person name="Cao W.C."/>
        </authorList>
    </citation>
    <scope>NUCLEOTIDE SEQUENCE [LARGE SCALE GENOMIC DNA]</scope>
    <source>
        <strain evidence="1">Iper-2018</strain>
    </source>
</reference>
<dbReference type="EMBL" id="JABSTQ010009610">
    <property type="protein sequence ID" value="KAG0427589.1"/>
    <property type="molecule type" value="Genomic_DNA"/>
</dbReference>
<name>A0AC60Q430_IXOPE</name>
<dbReference type="Proteomes" id="UP000805193">
    <property type="component" value="Unassembled WGS sequence"/>
</dbReference>
<keyword evidence="2" id="KW-1185">Reference proteome</keyword>
<evidence type="ECO:0000313" key="2">
    <source>
        <dbReference type="Proteomes" id="UP000805193"/>
    </source>
</evidence>
<feature type="non-terminal residue" evidence="1">
    <location>
        <position position="1"/>
    </location>
</feature>
<feature type="non-terminal residue" evidence="1">
    <location>
        <position position="155"/>
    </location>
</feature>
<gene>
    <name evidence="1" type="ORF">HPB47_025369</name>
</gene>
<evidence type="ECO:0000313" key="1">
    <source>
        <dbReference type="EMBL" id="KAG0427589.1"/>
    </source>
</evidence>
<protein>
    <submittedName>
        <fullName evidence="1">Uncharacterized protein</fullName>
    </submittedName>
</protein>
<proteinExistence type="predicted"/>